<dbReference type="CDD" id="cd00093">
    <property type="entry name" value="HTH_XRE"/>
    <property type="match status" value="1"/>
</dbReference>
<dbReference type="GeneID" id="69981716"/>
<dbReference type="STRING" id="927665.HMPREF1535_00488"/>
<dbReference type="PATRIC" id="fig|927665.4.peg.492"/>
<dbReference type="EMBL" id="AQHV01000001">
    <property type="protein sequence ID" value="KKB60211.1"/>
    <property type="molecule type" value="Genomic_DNA"/>
</dbReference>
<comment type="caution">
    <text evidence="2">The sequence shown here is derived from an EMBL/GenBank/DDBJ whole genome shotgun (WGS) entry which is preliminary data.</text>
</comment>
<dbReference type="HOGENOM" id="CLU_066192_22_1_10"/>
<reference evidence="2 3" key="1">
    <citation type="submission" date="2013-04" db="EMBL/GenBank/DDBJ databases">
        <title>The Genome Sequence of Parabacteroides goldsteinii DSM 19448.</title>
        <authorList>
            <consortium name="The Broad Institute Genomics Platform"/>
            <person name="Earl A."/>
            <person name="Ward D."/>
            <person name="Feldgarden M."/>
            <person name="Gevers D."/>
            <person name="Martens E."/>
            <person name="Sakamoto M."/>
            <person name="Benno Y."/>
            <person name="Song Y."/>
            <person name="Liu C."/>
            <person name="Lee J."/>
            <person name="Bolanos M."/>
            <person name="Vaisanen M.L."/>
            <person name="Finegold S.M."/>
            <person name="Walker B."/>
            <person name="Young S."/>
            <person name="Zeng Q."/>
            <person name="Gargeya S."/>
            <person name="Fitzgerald M."/>
            <person name="Haas B."/>
            <person name="Abouelleil A."/>
            <person name="Allen A.W."/>
            <person name="Alvarado L."/>
            <person name="Arachchi H.M."/>
            <person name="Berlin A.M."/>
            <person name="Chapman S.B."/>
            <person name="Gainer-Dewar J."/>
            <person name="Goldberg J."/>
            <person name="Griggs A."/>
            <person name="Gujja S."/>
            <person name="Hansen M."/>
            <person name="Howarth C."/>
            <person name="Imamovic A."/>
            <person name="Ireland A."/>
            <person name="Larimer J."/>
            <person name="McCowan C."/>
            <person name="Murphy C."/>
            <person name="Pearson M."/>
            <person name="Poon T.W."/>
            <person name="Priest M."/>
            <person name="Roberts A."/>
            <person name="Saif S."/>
            <person name="Shea T."/>
            <person name="Sisk P."/>
            <person name="Sykes S."/>
            <person name="Wortman J."/>
            <person name="Nusbaum C."/>
            <person name="Birren B."/>
        </authorList>
    </citation>
    <scope>NUCLEOTIDE SEQUENCE [LARGE SCALE GENOMIC DNA]</scope>
    <source>
        <strain evidence="2 3">DSM 19448</strain>
    </source>
</reference>
<accession>A0A0F5JQY8</accession>
<evidence type="ECO:0000313" key="3">
    <source>
        <dbReference type="Proteomes" id="UP000033047"/>
    </source>
</evidence>
<name>A0A0F5JQY8_9BACT</name>
<dbReference type="InterPro" id="IPR010982">
    <property type="entry name" value="Lambda_DNA-bd_dom_sf"/>
</dbReference>
<protein>
    <recommendedName>
        <fullName evidence="1">HTH cro/C1-type domain-containing protein</fullName>
    </recommendedName>
</protein>
<dbReference type="Pfam" id="PF01381">
    <property type="entry name" value="HTH_3"/>
    <property type="match status" value="1"/>
</dbReference>
<sequence>MNDILRNIDAIRRNKGYSQEYLASQIGLKQAGLSLIMSGERELKYNTLLQIANALQESVINIIAYPDKYVLSKESNISTETVLQIKLDNDKKEQVLKIVFGDEAAELLKGK</sequence>
<organism evidence="2 3">
    <name type="scientific">Parabacteroides goldsteinii DSM 19448 = WAL 12034</name>
    <dbReference type="NCBI Taxonomy" id="927665"/>
    <lineage>
        <taxon>Bacteria</taxon>
        <taxon>Pseudomonadati</taxon>
        <taxon>Bacteroidota</taxon>
        <taxon>Bacteroidia</taxon>
        <taxon>Bacteroidales</taxon>
        <taxon>Tannerellaceae</taxon>
        <taxon>Parabacteroides</taxon>
    </lineage>
</organism>
<dbReference type="AlphaFoldDB" id="A0A0F5JQY8"/>
<feature type="domain" description="HTH cro/C1-type" evidence="1">
    <location>
        <begin position="8"/>
        <end position="62"/>
    </location>
</feature>
<gene>
    <name evidence="2" type="ORF">HMPREF1535_00488</name>
</gene>
<evidence type="ECO:0000313" key="2">
    <source>
        <dbReference type="EMBL" id="KKB60211.1"/>
    </source>
</evidence>
<proteinExistence type="predicted"/>
<dbReference type="RefSeq" id="WP_007657339.1">
    <property type="nucleotide sequence ID" value="NZ_KQ033912.1"/>
</dbReference>
<dbReference type="SUPFAM" id="SSF47413">
    <property type="entry name" value="lambda repressor-like DNA-binding domains"/>
    <property type="match status" value="1"/>
</dbReference>
<evidence type="ECO:0000259" key="1">
    <source>
        <dbReference type="PROSITE" id="PS50943"/>
    </source>
</evidence>
<dbReference type="PROSITE" id="PS50943">
    <property type="entry name" value="HTH_CROC1"/>
    <property type="match status" value="1"/>
</dbReference>
<dbReference type="Proteomes" id="UP000033047">
    <property type="component" value="Unassembled WGS sequence"/>
</dbReference>
<dbReference type="InterPro" id="IPR001387">
    <property type="entry name" value="Cro/C1-type_HTH"/>
</dbReference>
<dbReference type="GO" id="GO:0003677">
    <property type="term" value="F:DNA binding"/>
    <property type="evidence" value="ECO:0007669"/>
    <property type="project" value="InterPro"/>
</dbReference>
<dbReference type="Gene3D" id="1.10.260.40">
    <property type="entry name" value="lambda repressor-like DNA-binding domains"/>
    <property type="match status" value="1"/>
</dbReference>
<dbReference type="SMART" id="SM00530">
    <property type="entry name" value="HTH_XRE"/>
    <property type="match status" value="1"/>
</dbReference>